<keyword evidence="3" id="KW-1185">Reference proteome</keyword>
<dbReference type="Proteomes" id="UP000003973">
    <property type="component" value="Unassembled WGS sequence"/>
</dbReference>
<comment type="caution">
    <text evidence="2">The sequence shown here is derived from an EMBL/GenBank/DDBJ whole genome shotgun (WGS) entry which is preliminary data.</text>
</comment>
<feature type="compositionally biased region" description="Basic residues" evidence="1">
    <location>
        <begin position="173"/>
        <end position="188"/>
    </location>
</feature>
<protein>
    <submittedName>
        <fullName evidence="2">Uncharacterized protein</fullName>
    </submittedName>
</protein>
<evidence type="ECO:0000313" key="3">
    <source>
        <dbReference type="Proteomes" id="UP000003973"/>
    </source>
</evidence>
<feature type="compositionally biased region" description="Low complexity" evidence="1">
    <location>
        <begin position="10"/>
        <end position="20"/>
    </location>
</feature>
<accession>C3X3S8</accession>
<feature type="compositionally biased region" description="Polar residues" evidence="1">
    <location>
        <begin position="278"/>
        <end position="290"/>
    </location>
</feature>
<proteinExistence type="predicted"/>
<feature type="compositionally biased region" description="Basic and acidic residues" evidence="1">
    <location>
        <begin position="161"/>
        <end position="172"/>
    </location>
</feature>
<organism evidence="2 3">
    <name type="scientific">Oxalobacter paraformigenes</name>
    <dbReference type="NCBI Taxonomy" id="556268"/>
    <lineage>
        <taxon>Bacteria</taxon>
        <taxon>Pseudomonadati</taxon>
        <taxon>Pseudomonadota</taxon>
        <taxon>Betaproteobacteria</taxon>
        <taxon>Burkholderiales</taxon>
        <taxon>Oxalobacteraceae</taxon>
        <taxon>Oxalobacter</taxon>
    </lineage>
</organism>
<feature type="region of interest" description="Disordered" evidence="1">
    <location>
        <begin position="1"/>
        <end position="290"/>
    </location>
</feature>
<reference evidence="2" key="1">
    <citation type="submission" date="2011-10" db="EMBL/GenBank/DDBJ databases">
        <title>The Genome Sequence of Oxalobacter formigenes HOxBLS.</title>
        <authorList>
            <consortium name="The Broad Institute Genome Sequencing Platform"/>
            <person name="Earl A."/>
            <person name="Ward D."/>
            <person name="Feldgarden M."/>
            <person name="Gevers D."/>
            <person name="Allison M.J."/>
            <person name="Humphrey S."/>
            <person name="Young S.K."/>
            <person name="Zeng Q."/>
            <person name="Gargeya S."/>
            <person name="Fitzgerald M."/>
            <person name="Haas B."/>
            <person name="Abouelleil A."/>
            <person name="Alvarado L."/>
            <person name="Arachchi H.M."/>
            <person name="Berlin A."/>
            <person name="Brown A."/>
            <person name="Chapman S.B."/>
            <person name="Chen Z."/>
            <person name="Dunbar C."/>
            <person name="Freedman E."/>
            <person name="Gearin G."/>
            <person name="Goldberg J."/>
            <person name="Griggs A."/>
            <person name="Gujja S."/>
            <person name="Heiman D."/>
            <person name="Howarth C."/>
            <person name="Larson L."/>
            <person name="Lui A."/>
            <person name="MacDonald P.J.P."/>
            <person name="Montmayeur A."/>
            <person name="Murphy C."/>
            <person name="Neiman D."/>
            <person name="Pearson M."/>
            <person name="Priest M."/>
            <person name="Roberts A."/>
            <person name="Saif S."/>
            <person name="Shea T."/>
            <person name="Shenoy N."/>
            <person name="Sisk P."/>
            <person name="Stolte C."/>
            <person name="Sykes S."/>
            <person name="Wortman J."/>
            <person name="Nusbaum C."/>
            <person name="Birren B."/>
        </authorList>
    </citation>
    <scope>NUCLEOTIDE SEQUENCE [LARGE SCALE GENOMIC DNA]</scope>
    <source>
        <strain evidence="2">HOxBLS</strain>
    </source>
</reference>
<sequence>MPRPLPAPLSAPLSAPCQPSHPSPSRERPGKCRPCPCSTRLLPRKTASPSRPKNRAHRARTPGFPGKSALPKPRNRKRPPDHPAPCHPALSLPDKAFSRTPLPPHPPERNRPAGHGQAGIRHRPLWKNGHPDKKGTSRAIAHFRKGRQTGCKPASLAAGHDSGDTARADIPKRNRQKRAGKNRKKAQHHQAAPPDGPACAANAGKWKRRSGKRNPPETAICPGNGHLPANTSQAIPLSRHTRQKNPATGKRPLPRKNTAAACRNVPGRYAASEKAFSLSRSRNAPKNTCR</sequence>
<evidence type="ECO:0000256" key="1">
    <source>
        <dbReference type="SAM" id="MobiDB-lite"/>
    </source>
</evidence>
<gene>
    <name evidence="2" type="ORF">OFAG_01017</name>
</gene>
<evidence type="ECO:0000313" key="2">
    <source>
        <dbReference type="EMBL" id="EEO27864.2"/>
    </source>
</evidence>
<name>C3X3S8_9BURK</name>
<dbReference type="HOGENOM" id="CLU_959229_0_0_4"/>
<dbReference type="EMBL" id="ACDP02000014">
    <property type="protein sequence ID" value="EEO27864.2"/>
    <property type="molecule type" value="Genomic_DNA"/>
</dbReference>
<dbReference type="AlphaFoldDB" id="C3X3S8"/>